<dbReference type="RefSeq" id="XP_004833352.1">
    <property type="nucleotide sequence ID" value="XM_004833295.1"/>
</dbReference>
<name>L1LF79_THEEQ</name>
<dbReference type="Pfam" id="PF10408">
    <property type="entry name" value="Ufd2P_core"/>
    <property type="match status" value="1"/>
</dbReference>
<dbReference type="SUPFAM" id="SSF57850">
    <property type="entry name" value="RING/U-box"/>
    <property type="match status" value="1"/>
</dbReference>
<dbReference type="STRING" id="1537102.L1LF79"/>
<dbReference type="GO" id="GO:0005634">
    <property type="term" value="C:nucleus"/>
    <property type="evidence" value="ECO:0007669"/>
    <property type="project" value="UniProtKB-SubCell"/>
</dbReference>
<evidence type="ECO:0000256" key="7">
    <source>
        <dbReference type="ARBA" id="ARBA00022490"/>
    </source>
</evidence>
<evidence type="ECO:0000259" key="12">
    <source>
        <dbReference type="PROSITE" id="PS51698"/>
    </source>
</evidence>
<dbReference type="PANTHER" id="PTHR13931:SF2">
    <property type="entry name" value="UBIQUITIN CONJUGATION FACTOR E4 B"/>
    <property type="match status" value="1"/>
</dbReference>
<comment type="similarity">
    <text evidence="5">Belongs to the ubiquitin conjugation factor E4 family.</text>
</comment>
<keyword evidence="7" id="KW-0963">Cytoplasm</keyword>
<accession>L1LF79</accession>
<gene>
    <name evidence="13" type="ORF">BEWA_039380</name>
</gene>
<dbReference type="SMART" id="SM00504">
    <property type="entry name" value="Ubox"/>
    <property type="match status" value="1"/>
</dbReference>
<comment type="pathway">
    <text evidence="4">Protein modification; protein ubiquitination.</text>
</comment>
<dbReference type="FunFam" id="3.30.40.10:FF:000055">
    <property type="entry name" value="Ubiquitin conjugation factor e4 a"/>
    <property type="match status" value="1"/>
</dbReference>
<comment type="catalytic activity">
    <reaction evidence="1">
        <text>S-ubiquitinyl-[E2 ubiquitin-conjugating enzyme]-L-cysteine + [acceptor protein]-L-lysine = [E2 ubiquitin-conjugating enzyme]-L-cysteine + N(6)-ubiquitinyl-[acceptor protein]-L-lysine.</text>
        <dbReference type="EC" id="2.3.2.27"/>
    </reaction>
</comment>
<evidence type="ECO:0000313" key="13">
    <source>
        <dbReference type="EMBL" id="EKX73900.1"/>
    </source>
</evidence>
<dbReference type="VEuPathDB" id="PiroplasmaDB:BEWA_039380"/>
<comment type="caution">
    <text evidence="13">The sequence shown here is derived from an EMBL/GenBank/DDBJ whole genome shotgun (WGS) entry which is preliminary data.</text>
</comment>
<evidence type="ECO:0000256" key="5">
    <source>
        <dbReference type="ARBA" id="ARBA00007434"/>
    </source>
</evidence>
<dbReference type="GO" id="GO:0000209">
    <property type="term" value="P:protein polyubiquitination"/>
    <property type="evidence" value="ECO:0007669"/>
    <property type="project" value="TreeGrafter"/>
</dbReference>
<dbReference type="OrthoDB" id="20295at2759"/>
<dbReference type="GO" id="GO:0000151">
    <property type="term" value="C:ubiquitin ligase complex"/>
    <property type="evidence" value="ECO:0007669"/>
    <property type="project" value="InterPro"/>
</dbReference>
<keyword evidence="8" id="KW-0808">Transferase</keyword>
<feature type="region of interest" description="Disordered" evidence="11">
    <location>
        <begin position="819"/>
        <end position="843"/>
    </location>
</feature>
<evidence type="ECO:0000313" key="14">
    <source>
        <dbReference type="Proteomes" id="UP000031512"/>
    </source>
</evidence>
<dbReference type="Pfam" id="PF04564">
    <property type="entry name" value="U-box"/>
    <property type="match status" value="1"/>
</dbReference>
<dbReference type="Gene3D" id="3.30.40.10">
    <property type="entry name" value="Zinc/RING finger domain, C3HC4 (zinc finger)"/>
    <property type="match status" value="1"/>
</dbReference>
<keyword evidence="10" id="KW-0539">Nucleus</keyword>
<evidence type="ECO:0000256" key="6">
    <source>
        <dbReference type="ARBA" id="ARBA00012483"/>
    </source>
</evidence>
<dbReference type="KEGG" id="beq:BEWA_039380"/>
<evidence type="ECO:0000256" key="10">
    <source>
        <dbReference type="ARBA" id="ARBA00023242"/>
    </source>
</evidence>
<dbReference type="EMBL" id="ACOU01000002">
    <property type="protein sequence ID" value="EKX73900.1"/>
    <property type="molecule type" value="Genomic_DNA"/>
</dbReference>
<dbReference type="eggNOG" id="KOG2042">
    <property type="taxonomic scope" value="Eukaryota"/>
</dbReference>
<dbReference type="AlphaFoldDB" id="L1LF79"/>
<feature type="domain" description="U-box" evidence="12">
    <location>
        <begin position="1015"/>
        <end position="1089"/>
    </location>
</feature>
<evidence type="ECO:0000256" key="4">
    <source>
        <dbReference type="ARBA" id="ARBA00004906"/>
    </source>
</evidence>
<dbReference type="UniPathway" id="UPA00143"/>
<reference evidence="13 14" key="1">
    <citation type="journal article" date="2012" name="BMC Genomics">
        <title>Comparative genomic analysis and phylogenetic position of Theileria equi.</title>
        <authorList>
            <person name="Kappmeyer L.S."/>
            <person name="Thiagarajan M."/>
            <person name="Herndon D.R."/>
            <person name="Ramsay J.D."/>
            <person name="Caler E."/>
            <person name="Djikeng A."/>
            <person name="Gillespie J.J."/>
            <person name="Lau A.O."/>
            <person name="Roalson E.H."/>
            <person name="Silva J.C."/>
            <person name="Silva M.G."/>
            <person name="Suarez C.E."/>
            <person name="Ueti M.W."/>
            <person name="Nene V.M."/>
            <person name="Mealey R.H."/>
            <person name="Knowles D.P."/>
            <person name="Brayton K.A."/>
        </authorList>
    </citation>
    <scope>NUCLEOTIDE SEQUENCE [LARGE SCALE GENOMIC DNA]</scope>
    <source>
        <strain evidence="13 14">WA</strain>
    </source>
</reference>
<keyword evidence="9" id="KW-0833">Ubl conjugation pathway</keyword>
<evidence type="ECO:0000256" key="1">
    <source>
        <dbReference type="ARBA" id="ARBA00000900"/>
    </source>
</evidence>
<proteinExistence type="inferred from homology"/>
<dbReference type="InterPro" id="IPR019474">
    <property type="entry name" value="Ub_conjug_fac_E4_core"/>
</dbReference>
<dbReference type="GO" id="GO:0034450">
    <property type="term" value="F:ubiquitin-ubiquitin ligase activity"/>
    <property type="evidence" value="ECO:0007669"/>
    <property type="project" value="InterPro"/>
</dbReference>
<comment type="subcellular location">
    <subcellularLocation>
        <location evidence="3">Cytoplasm</location>
    </subcellularLocation>
    <subcellularLocation>
        <location evidence="2">Nucleus</location>
    </subcellularLocation>
</comment>
<dbReference type="GO" id="GO:0006511">
    <property type="term" value="P:ubiquitin-dependent protein catabolic process"/>
    <property type="evidence" value="ECO:0007669"/>
    <property type="project" value="InterPro"/>
</dbReference>
<evidence type="ECO:0000256" key="9">
    <source>
        <dbReference type="ARBA" id="ARBA00022786"/>
    </source>
</evidence>
<dbReference type="InterPro" id="IPR013083">
    <property type="entry name" value="Znf_RING/FYVE/PHD"/>
</dbReference>
<dbReference type="GeneID" id="15807348"/>
<dbReference type="Proteomes" id="UP000031512">
    <property type="component" value="Unassembled WGS sequence"/>
</dbReference>
<keyword evidence="14" id="KW-1185">Reference proteome</keyword>
<sequence>MDVSGVKSDKLSESHGIVQNVLGITIKRSEKRALQGPQDAVPQKLYIGHLYGRLTGFKQDDVKYLSLQDVDDVVRAMIYVCILHNRNVLVTLNESYTRALEALGKGTSKLSLNHMSVNELTELLEAIQNALVYNGSLLIVCPDYFTLTDILEKDEIKRAYLDLSTPKARSDVFIDFALSAGNGCYLGKLVEHIWNSDEEVATAEFTSVFDTLRLRMSLKGIKATHSGEIKALVHMLSFKPLVKLFIEDIERVELESSLQKDCGAKRELLSIIGQLLNASSLNEESLEVSKLIGLNKTFYEGLQPERIDFHGKRDLNIVKMLIATKRSDYERSVNDVLQLAKLVLKADAKLRSKFLSLFGRFASFNTTRRKVLRLTHIDSGPMTLDPLYYRRMALSQDNTFGFSINLAWLLLLLSQGITFPKAEEIDVAFCQVSNMAKAKTNSLDSEMDEEKVQQLKSVDEEINHMLSFLVNTPSCMGDENQVVEAIKKLDTNALKCYDGKFITQIFWLTLKGLIMLFLPALQENLKILTHTLNYANNTQNLSPNDEKLAEYISHVYAWRTMIQHPCLIKALWHFINLSLRVFLRCALFYKADGSVNTEYRDAFNASKMRYSVLVEKYCESVSGDSCDEEQPPQFTVLPVDFIECILDLIKNITLLKQYDAYIKPPDGNALDGMDFELVVATCVFLMKCSNNMVKNIHIKCDLACSTILFLSKYSKEPMHQFETLPVSKAHLMDALCRTFIASQKASYNTRISSRLNIIQSLSQFFTISSYKKSFVTCIISKRELFVQFLHLLLNDTTFLIEEVVSYLTEIKRREVAGISLDDAPEQEEREEDDNQNDHYTQDGSIDANQLKSMSGSELKGRTRTFVEYGYEICSLLHILCNEFPGEITNSSVLLPQVSTCLGCCLESLAGQKCLQLKVRNMDEYGFKPKEWLSKIMQCYISLYEFNNEDKSPFIKAIVQNERYYRPEVFNRCIRFSTREMFLNYKAIKSFNALSNKLLEYAKKTSMMYDEATNEEIPEHYLDPIMMDIMEDPVLLPTSGKIMDRKNIERHLMSEATDPFTRAPLSREDLVEQVELRKEIESFVKSIGNKNV</sequence>
<evidence type="ECO:0000256" key="11">
    <source>
        <dbReference type="SAM" id="MobiDB-lite"/>
    </source>
</evidence>
<dbReference type="InterPro" id="IPR045132">
    <property type="entry name" value="UBE4"/>
</dbReference>
<dbReference type="GO" id="GO:0036503">
    <property type="term" value="P:ERAD pathway"/>
    <property type="evidence" value="ECO:0007669"/>
    <property type="project" value="InterPro"/>
</dbReference>
<evidence type="ECO:0000256" key="8">
    <source>
        <dbReference type="ARBA" id="ARBA00022679"/>
    </source>
</evidence>
<dbReference type="PANTHER" id="PTHR13931">
    <property type="entry name" value="UBIQUITINATION FACTOR E4"/>
    <property type="match status" value="1"/>
</dbReference>
<evidence type="ECO:0000256" key="2">
    <source>
        <dbReference type="ARBA" id="ARBA00004123"/>
    </source>
</evidence>
<dbReference type="PROSITE" id="PS51698">
    <property type="entry name" value="U_BOX"/>
    <property type="match status" value="1"/>
</dbReference>
<dbReference type="InterPro" id="IPR003613">
    <property type="entry name" value="Ubox_domain"/>
</dbReference>
<evidence type="ECO:0000256" key="3">
    <source>
        <dbReference type="ARBA" id="ARBA00004496"/>
    </source>
</evidence>
<feature type="compositionally biased region" description="Acidic residues" evidence="11">
    <location>
        <begin position="822"/>
        <end position="834"/>
    </location>
</feature>
<dbReference type="GO" id="GO:0005737">
    <property type="term" value="C:cytoplasm"/>
    <property type="evidence" value="ECO:0007669"/>
    <property type="project" value="UniProtKB-SubCell"/>
</dbReference>
<dbReference type="EC" id="2.3.2.27" evidence="6"/>
<protein>
    <recommendedName>
        <fullName evidence="6">RING-type E3 ubiquitin transferase</fullName>
        <ecNumber evidence="6">2.3.2.27</ecNumber>
    </recommendedName>
</protein>
<organism evidence="13 14">
    <name type="scientific">Theileria equi strain WA</name>
    <dbReference type="NCBI Taxonomy" id="1537102"/>
    <lineage>
        <taxon>Eukaryota</taxon>
        <taxon>Sar</taxon>
        <taxon>Alveolata</taxon>
        <taxon>Apicomplexa</taxon>
        <taxon>Aconoidasida</taxon>
        <taxon>Piroplasmida</taxon>
        <taxon>Theileriidae</taxon>
        <taxon>Theileria</taxon>
    </lineage>
</organism>